<dbReference type="RefSeq" id="WP_368654877.1">
    <property type="nucleotide sequence ID" value="NZ_CP162599.1"/>
</dbReference>
<dbReference type="InterPro" id="IPR050679">
    <property type="entry name" value="Bact_HTH_transcr_reg"/>
</dbReference>
<proteinExistence type="predicted"/>
<dbReference type="SMART" id="SM00345">
    <property type="entry name" value="HTH_GNTR"/>
    <property type="match status" value="1"/>
</dbReference>
<dbReference type="InterPro" id="IPR036388">
    <property type="entry name" value="WH-like_DNA-bd_sf"/>
</dbReference>
<dbReference type="GO" id="GO:0003677">
    <property type="term" value="F:DNA binding"/>
    <property type="evidence" value="ECO:0007669"/>
    <property type="project" value="UniProtKB-KW"/>
</dbReference>
<dbReference type="InterPro" id="IPR011663">
    <property type="entry name" value="UTRA"/>
</dbReference>
<dbReference type="InterPro" id="IPR028978">
    <property type="entry name" value="Chorismate_lyase_/UTRA_dom_sf"/>
</dbReference>
<dbReference type="PROSITE" id="PS50949">
    <property type="entry name" value="HTH_GNTR"/>
    <property type="match status" value="1"/>
</dbReference>
<dbReference type="Pfam" id="PF07702">
    <property type="entry name" value="UTRA"/>
    <property type="match status" value="1"/>
</dbReference>
<keyword evidence="1" id="KW-0805">Transcription regulation</keyword>
<accession>A0AB39HUK1</accession>
<dbReference type="Gene3D" id="3.40.1410.10">
    <property type="entry name" value="Chorismate lyase-like"/>
    <property type="match status" value="1"/>
</dbReference>
<evidence type="ECO:0000256" key="3">
    <source>
        <dbReference type="ARBA" id="ARBA00023163"/>
    </source>
</evidence>
<dbReference type="SUPFAM" id="SSF64288">
    <property type="entry name" value="Chorismate lyase-like"/>
    <property type="match status" value="1"/>
</dbReference>
<reference evidence="5" key="1">
    <citation type="submission" date="2024-07" db="EMBL/GenBank/DDBJ databases">
        <title>Halotolerant mesophilic bacterium Ornithinibacillus sp. 4-3, sp. nov., isolated from soil.</title>
        <authorList>
            <person name="Sidarenka A.V."/>
            <person name="Guliayeva D.E."/>
            <person name="Leanovich S.I."/>
            <person name="Hileuskaya K.S."/>
            <person name="Akhremchuk A.E."/>
            <person name="Sikolenko M.A."/>
            <person name="Valentovich L.N."/>
        </authorList>
    </citation>
    <scope>NUCLEOTIDE SEQUENCE</scope>
    <source>
        <strain evidence="5">4-3</strain>
    </source>
</reference>
<dbReference type="Gene3D" id="1.10.10.10">
    <property type="entry name" value="Winged helix-like DNA-binding domain superfamily/Winged helix DNA-binding domain"/>
    <property type="match status" value="1"/>
</dbReference>
<feature type="domain" description="HTH gntR-type" evidence="4">
    <location>
        <begin position="8"/>
        <end position="76"/>
    </location>
</feature>
<dbReference type="SMART" id="SM00866">
    <property type="entry name" value="UTRA"/>
    <property type="match status" value="1"/>
</dbReference>
<keyword evidence="2" id="KW-0238">DNA-binding</keyword>
<evidence type="ECO:0000256" key="2">
    <source>
        <dbReference type="ARBA" id="ARBA00023125"/>
    </source>
</evidence>
<name>A0AB39HUK1_9BACI</name>
<protein>
    <submittedName>
        <fullName evidence="5">GntR family transcriptional regulator</fullName>
    </submittedName>
</protein>
<dbReference type="GO" id="GO:0003700">
    <property type="term" value="F:DNA-binding transcription factor activity"/>
    <property type="evidence" value="ECO:0007669"/>
    <property type="project" value="InterPro"/>
</dbReference>
<dbReference type="PANTHER" id="PTHR44846">
    <property type="entry name" value="MANNOSYL-D-GLYCERATE TRANSPORT/METABOLISM SYSTEM REPRESSOR MNGR-RELATED"/>
    <property type="match status" value="1"/>
</dbReference>
<dbReference type="AlphaFoldDB" id="A0AB39HUK1"/>
<dbReference type="InterPro" id="IPR036390">
    <property type="entry name" value="WH_DNA-bd_sf"/>
</dbReference>
<sequence length="241" mass="28147">MSTTSDSRHFYFQVIDEIKRRIENGVYKEKQMLPSEFQLTKELGVSRTALREALRILEEDNIVIRRHGVGTFVNSRPIFSSGIEELYSIHHMIEKSGKVPASQYLSTDIVVPTEEEREKFAPLEVNELIKIERVRTADGAPVAFCIEKIPAQIMSIENIFKNDSLFYIMENYANKKIAYAVTDIEPISYHDRIFDILNCEPDQSLLLLKQIHYTENDEPILYSAHYFRPDVFRFHVLRKRS</sequence>
<dbReference type="SUPFAM" id="SSF46785">
    <property type="entry name" value="Winged helix' DNA-binding domain"/>
    <property type="match status" value="1"/>
</dbReference>
<dbReference type="PRINTS" id="PR00035">
    <property type="entry name" value="HTHGNTR"/>
</dbReference>
<dbReference type="PANTHER" id="PTHR44846:SF17">
    <property type="entry name" value="GNTR-FAMILY TRANSCRIPTIONAL REGULATOR"/>
    <property type="match status" value="1"/>
</dbReference>
<dbReference type="Pfam" id="PF00392">
    <property type="entry name" value="GntR"/>
    <property type="match status" value="1"/>
</dbReference>
<gene>
    <name evidence="5" type="ORF">AB4Y30_07580</name>
</gene>
<keyword evidence="3" id="KW-0804">Transcription</keyword>
<dbReference type="GO" id="GO:0045892">
    <property type="term" value="P:negative regulation of DNA-templated transcription"/>
    <property type="evidence" value="ECO:0007669"/>
    <property type="project" value="TreeGrafter"/>
</dbReference>
<dbReference type="EMBL" id="CP162599">
    <property type="protein sequence ID" value="XDK34200.1"/>
    <property type="molecule type" value="Genomic_DNA"/>
</dbReference>
<evidence type="ECO:0000313" key="5">
    <source>
        <dbReference type="EMBL" id="XDK34200.1"/>
    </source>
</evidence>
<evidence type="ECO:0000256" key="1">
    <source>
        <dbReference type="ARBA" id="ARBA00023015"/>
    </source>
</evidence>
<dbReference type="CDD" id="cd07377">
    <property type="entry name" value="WHTH_GntR"/>
    <property type="match status" value="1"/>
</dbReference>
<organism evidence="5">
    <name type="scientific">Ornithinibacillus sp. 4-3</name>
    <dbReference type="NCBI Taxonomy" id="3231488"/>
    <lineage>
        <taxon>Bacteria</taxon>
        <taxon>Bacillati</taxon>
        <taxon>Bacillota</taxon>
        <taxon>Bacilli</taxon>
        <taxon>Bacillales</taxon>
        <taxon>Bacillaceae</taxon>
        <taxon>Ornithinibacillus</taxon>
    </lineage>
</organism>
<evidence type="ECO:0000259" key="4">
    <source>
        <dbReference type="PROSITE" id="PS50949"/>
    </source>
</evidence>
<dbReference type="InterPro" id="IPR000524">
    <property type="entry name" value="Tscrpt_reg_HTH_GntR"/>
</dbReference>